<name>A0A2T0QXR0_9ACTN</name>
<dbReference type="Gene3D" id="1.20.1250.20">
    <property type="entry name" value="MFS general substrate transporter like domains"/>
    <property type="match status" value="1"/>
</dbReference>
<feature type="transmembrane region" description="Helical" evidence="6">
    <location>
        <begin position="88"/>
        <end position="108"/>
    </location>
</feature>
<feature type="transmembrane region" description="Helical" evidence="6">
    <location>
        <begin position="402"/>
        <end position="419"/>
    </location>
</feature>
<feature type="transmembrane region" description="Helical" evidence="6">
    <location>
        <begin position="148"/>
        <end position="172"/>
    </location>
</feature>
<dbReference type="EMBL" id="PVZF01000015">
    <property type="protein sequence ID" value="PRY10815.1"/>
    <property type="molecule type" value="Genomic_DNA"/>
</dbReference>
<dbReference type="InterPro" id="IPR036259">
    <property type="entry name" value="MFS_trans_sf"/>
</dbReference>
<dbReference type="GO" id="GO:0005886">
    <property type="term" value="C:plasma membrane"/>
    <property type="evidence" value="ECO:0007669"/>
    <property type="project" value="UniProtKB-SubCell"/>
</dbReference>
<evidence type="ECO:0000313" key="7">
    <source>
        <dbReference type="EMBL" id="PRY10815.1"/>
    </source>
</evidence>
<keyword evidence="2" id="KW-1003">Cell membrane</keyword>
<dbReference type="AlphaFoldDB" id="A0A2T0QXR0"/>
<dbReference type="GO" id="GO:0022857">
    <property type="term" value="F:transmembrane transporter activity"/>
    <property type="evidence" value="ECO:0007669"/>
    <property type="project" value="InterPro"/>
</dbReference>
<feature type="transmembrane region" description="Helical" evidence="6">
    <location>
        <begin position="114"/>
        <end position="136"/>
    </location>
</feature>
<proteinExistence type="predicted"/>
<dbReference type="Proteomes" id="UP000238083">
    <property type="component" value="Unassembled WGS sequence"/>
</dbReference>
<evidence type="ECO:0000256" key="2">
    <source>
        <dbReference type="ARBA" id="ARBA00022475"/>
    </source>
</evidence>
<reference evidence="7 8" key="1">
    <citation type="submission" date="2018-03" db="EMBL/GenBank/DDBJ databases">
        <title>Genomic Encyclopedia of Archaeal and Bacterial Type Strains, Phase II (KMG-II): from individual species to whole genera.</title>
        <authorList>
            <person name="Goeker M."/>
        </authorList>
    </citation>
    <scope>NUCLEOTIDE SEQUENCE [LARGE SCALE GENOMIC DNA]</scope>
    <source>
        <strain evidence="7 8">DSM 19711</strain>
    </source>
</reference>
<evidence type="ECO:0000313" key="8">
    <source>
        <dbReference type="Proteomes" id="UP000238083"/>
    </source>
</evidence>
<keyword evidence="4 6" id="KW-1133">Transmembrane helix</keyword>
<evidence type="ECO:0000256" key="4">
    <source>
        <dbReference type="ARBA" id="ARBA00022989"/>
    </source>
</evidence>
<feature type="transmembrane region" description="Helical" evidence="6">
    <location>
        <begin position="184"/>
        <end position="202"/>
    </location>
</feature>
<keyword evidence="3 6" id="KW-0812">Transmembrane</keyword>
<dbReference type="InterPro" id="IPR011701">
    <property type="entry name" value="MFS"/>
</dbReference>
<dbReference type="SUPFAM" id="SSF103473">
    <property type="entry name" value="MFS general substrate transporter"/>
    <property type="match status" value="1"/>
</dbReference>
<evidence type="ECO:0000256" key="1">
    <source>
        <dbReference type="ARBA" id="ARBA00004651"/>
    </source>
</evidence>
<dbReference type="PANTHER" id="PTHR23513:SF17">
    <property type="entry name" value="MEMBRANE PROTEIN"/>
    <property type="match status" value="1"/>
</dbReference>
<keyword evidence="5 6" id="KW-0472">Membrane</keyword>
<feature type="transmembrane region" description="Helical" evidence="6">
    <location>
        <begin position="244"/>
        <end position="267"/>
    </location>
</feature>
<keyword evidence="8" id="KW-1185">Reference proteome</keyword>
<evidence type="ECO:0000256" key="6">
    <source>
        <dbReference type="SAM" id="Phobius"/>
    </source>
</evidence>
<organism evidence="7 8">
    <name type="scientific">Kineococcus rhizosphaerae</name>
    <dbReference type="NCBI Taxonomy" id="559628"/>
    <lineage>
        <taxon>Bacteria</taxon>
        <taxon>Bacillati</taxon>
        <taxon>Actinomycetota</taxon>
        <taxon>Actinomycetes</taxon>
        <taxon>Kineosporiales</taxon>
        <taxon>Kineosporiaceae</taxon>
        <taxon>Kineococcus</taxon>
    </lineage>
</organism>
<sequence>MSAPAGVLHELTALVRTRRYQHLMAVRLTGQTADGVFQAGLASLFFFSPERQATPAAVAFAAAVLLLPFTVVGPWAGVLLDRRSRRSVLGFGNLLRAAIALLGAAALAGGAPDVVVGVLALAVLSVNRALLAGLSAALPHVVTPDRFVLANSVTPTAGTVAAGFGAVVAVAVTAAVGPGSGADVAALAVAALAYAAAGLVALRFPAALLGPPPGQAAGTRRGLRASARDVAAGVRHLRERRPAAAALGLVAWHRWSFGLTTVAMVVLCRRTLAPAQDPSAGLAALGTLLFAVAVGSGLAAVLAPWAARAGRVHRWIAVCLLVAGLGQVVLGRTTSPLLLAVAAGLLGLGGQGAKIGVDTVVQRSVDDAYRGRVFTAYDLVFNVSYCLACGAAVLLVPADGRLGPVAVVLGAGYVLCGLAQGRGRSRSPV</sequence>
<feature type="transmembrane region" description="Helical" evidence="6">
    <location>
        <begin position="373"/>
        <end position="396"/>
    </location>
</feature>
<dbReference type="RefSeq" id="WP_170127458.1">
    <property type="nucleotide sequence ID" value="NZ_PVZF01000015.1"/>
</dbReference>
<accession>A0A2T0QXR0</accession>
<dbReference type="PANTHER" id="PTHR23513">
    <property type="entry name" value="INTEGRAL MEMBRANE EFFLUX PROTEIN-RELATED"/>
    <property type="match status" value="1"/>
</dbReference>
<feature type="transmembrane region" description="Helical" evidence="6">
    <location>
        <begin position="279"/>
        <end position="303"/>
    </location>
</feature>
<evidence type="ECO:0000256" key="5">
    <source>
        <dbReference type="ARBA" id="ARBA00023136"/>
    </source>
</evidence>
<comment type="subcellular location">
    <subcellularLocation>
        <location evidence="1">Cell membrane</location>
        <topology evidence="1">Multi-pass membrane protein</topology>
    </subcellularLocation>
</comment>
<evidence type="ECO:0000256" key="3">
    <source>
        <dbReference type="ARBA" id="ARBA00022692"/>
    </source>
</evidence>
<protein>
    <submittedName>
        <fullName evidence="7">MFS transporter</fullName>
    </submittedName>
</protein>
<dbReference type="Pfam" id="PF07690">
    <property type="entry name" value="MFS_1"/>
    <property type="match status" value="1"/>
</dbReference>
<comment type="caution">
    <text evidence="7">The sequence shown here is derived from an EMBL/GenBank/DDBJ whole genome shotgun (WGS) entry which is preliminary data.</text>
</comment>
<gene>
    <name evidence="7" type="ORF">CLV37_11579</name>
</gene>
<feature type="transmembrane region" description="Helical" evidence="6">
    <location>
        <begin position="56"/>
        <end position="76"/>
    </location>
</feature>